<name>A0A833QU56_9POAL</name>
<dbReference type="Pfam" id="PF00141">
    <property type="entry name" value="peroxidase"/>
    <property type="match status" value="1"/>
</dbReference>
<keyword evidence="6" id="KW-0479">Metal-binding</keyword>
<evidence type="ECO:0000256" key="1">
    <source>
        <dbReference type="ARBA" id="ARBA00001970"/>
    </source>
</evidence>
<dbReference type="OrthoDB" id="2859658at2759"/>
<dbReference type="FunFam" id="1.10.420.10:FF:000011">
    <property type="entry name" value="Adenylate/guanylate cyclase"/>
    <property type="match status" value="1"/>
</dbReference>
<comment type="caution">
    <text evidence="13">The sequence shown here is derived from an EMBL/GenBank/DDBJ whole genome shotgun (WGS) entry which is preliminary data.</text>
</comment>
<accession>A0A833QU56</accession>
<dbReference type="GO" id="GO:0042744">
    <property type="term" value="P:hydrogen peroxide catabolic process"/>
    <property type="evidence" value="ECO:0007669"/>
    <property type="project" value="TreeGrafter"/>
</dbReference>
<evidence type="ECO:0000256" key="3">
    <source>
        <dbReference type="ARBA" id="ARBA00012940"/>
    </source>
</evidence>
<keyword evidence="4 13" id="KW-0575">Peroxidase</keyword>
<evidence type="ECO:0000313" key="14">
    <source>
        <dbReference type="Proteomes" id="UP000623129"/>
    </source>
</evidence>
<dbReference type="PROSITE" id="PS00436">
    <property type="entry name" value="PEROXIDASE_2"/>
    <property type="match status" value="1"/>
</dbReference>
<evidence type="ECO:0000259" key="12">
    <source>
        <dbReference type="PROSITE" id="PS50873"/>
    </source>
</evidence>
<keyword evidence="8" id="KW-0630">Potassium</keyword>
<evidence type="ECO:0000256" key="10">
    <source>
        <dbReference type="ARBA" id="ARBA00023004"/>
    </source>
</evidence>
<dbReference type="Gene3D" id="1.10.520.10">
    <property type="match status" value="1"/>
</dbReference>
<organism evidence="13 14">
    <name type="scientific">Carex littledalei</name>
    <dbReference type="NCBI Taxonomy" id="544730"/>
    <lineage>
        <taxon>Eukaryota</taxon>
        <taxon>Viridiplantae</taxon>
        <taxon>Streptophyta</taxon>
        <taxon>Embryophyta</taxon>
        <taxon>Tracheophyta</taxon>
        <taxon>Spermatophyta</taxon>
        <taxon>Magnoliopsida</taxon>
        <taxon>Liliopsida</taxon>
        <taxon>Poales</taxon>
        <taxon>Cyperaceae</taxon>
        <taxon>Cyperoideae</taxon>
        <taxon>Cariceae</taxon>
        <taxon>Carex</taxon>
        <taxon>Carex subgen. Euthyceras</taxon>
    </lineage>
</organism>
<dbReference type="EC" id="1.11.1.11" evidence="3"/>
<evidence type="ECO:0000256" key="5">
    <source>
        <dbReference type="ARBA" id="ARBA00022617"/>
    </source>
</evidence>
<dbReference type="PRINTS" id="PR00459">
    <property type="entry name" value="ASPEROXIDASE"/>
</dbReference>
<reference evidence="13" key="1">
    <citation type="submission" date="2020-01" db="EMBL/GenBank/DDBJ databases">
        <title>Genome sequence of Kobresia littledalei, the first chromosome-level genome in the family Cyperaceae.</title>
        <authorList>
            <person name="Qu G."/>
        </authorList>
    </citation>
    <scope>NUCLEOTIDE SEQUENCE</scope>
    <source>
        <strain evidence="13">C.B.Clarke</strain>
        <tissue evidence="13">Leaf</tissue>
    </source>
</reference>
<dbReference type="GO" id="GO:0046872">
    <property type="term" value="F:metal ion binding"/>
    <property type="evidence" value="ECO:0007669"/>
    <property type="project" value="UniProtKB-KW"/>
</dbReference>
<dbReference type="InterPro" id="IPR044831">
    <property type="entry name" value="Ccp1-like"/>
</dbReference>
<dbReference type="PANTHER" id="PTHR31356">
    <property type="entry name" value="THYLAKOID LUMENAL 29 KDA PROTEIN, CHLOROPLASTIC-RELATED"/>
    <property type="match status" value="1"/>
</dbReference>
<comment type="similarity">
    <text evidence="2">Belongs to the peroxidase family. Ascorbate peroxidase subfamily.</text>
</comment>
<evidence type="ECO:0000256" key="4">
    <source>
        <dbReference type="ARBA" id="ARBA00022559"/>
    </source>
</evidence>
<dbReference type="EMBL" id="SWLB01000015">
    <property type="protein sequence ID" value="KAF3328548.1"/>
    <property type="molecule type" value="Genomic_DNA"/>
</dbReference>
<dbReference type="PROSITE" id="PS50873">
    <property type="entry name" value="PEROXIDASE_4"/>
    <property type="match status" value="1"/>
</dbReference>
<dbReference type="GO" id="GO:0034599">
    <property type="term" value="P:cellular response to oxidative stress"/>
    <property type="evidence" value="ECO:0007669"/>
    <property type="project" value="InterPro"/>
</dbReference>
<dbReference type="InterPro" id="IPR002016">
    <property type="entry name" value="Haem_peroxidase"/>
</dbReference>
<proteinExistence type="inferred from homology"/>
<dbReference type="CDD" id="cd00314">
    <property type="entry name" value="plant_peroxidase_like"/>
    <property type="match status" value="1"/>
</dbReference>
<evidence type="ECO:0000256" key="8">
    <source>
        <dbReference type="ARBA" id="ARBA00022958"/>
    </source>
</evidence>
<evidence type="ECO:0000256" key="11">
    <source>
        <dbReference type="ARBA" id="ARBA00047994"/>
    </source>
</evidence>
<dbReference type="PANTHER" id="PTHR31356:SF8">
    <property type="entry name" value="L-ASCORBATE PEROXIDASE 6-RELATED"/>
    <property type="match status" value="1"/>
</dbReference>
<keyword evidence="7" id="KW-0106">Calcium</keyword>
<dbReference type="PRINTS" id="PR00458">
    <property type="entry name" value="PEROXIDASE"/>
</dbReference>
<dbReference type="InterPro" id="IPR010255">
    <property type="entry name" value="Haem_peroxidase_sf"/>
</dbReference>
<keyword evidence="5" id="KW-0349">Heme</keyword>
<dbReference type="InterPro" id="IPR019793">
    <property type="entry name" value="Peroxidases_heam-ligand_BS"/>
</dbReference>
<sequence length="311" mass="33675">MWATTTCFSITSATTSPRSDVSSQRRFLPRPCAAAARSSPLRSTDNSYLSYGKRSLVLSTVLSLVLAHVPIANASEPNELLVIQNGVKSVLSKAKAAGILRLVFHDAGTFDLDSKSGGMNGSIIYELDRPENAGLSKSVKVLEKAKREIENIQKVSWADLIAVAGAEAVSLCGGPTIPIRIGRVDSSIPDAPGKLPEETLDASALKRCFQNKGFSTQELVVLSGAHTIGNKGFKDPFVFDNSYFKMLLEKPWTSASGMSNMIGLPSDRALVEDDECLRWINTYAGDQLKFFDDFKDAYIKLVNTGASWQSS</sequence>
<dbReference type="InterPro" id="IPR019794">
    <property type="entry name" value="Peroxidases_AS"/>
</dbReference>
<keyword evidence="14" id="KW-1185">Reference proteome</keyword>
<dbReference type="FunFam" id="1.10.520.10:FF:000011">
    <property type="entry name" value="L-ascorbate peroxidase"/>
    <property type="match status" value="1"/>
</dbReference>
<keyword evidence="9" id="KW-0560">Oxidoreductase</keyword>
<gene>
    <name evidence="13" type="ORF">FCM35_KLT05626</name>
</gene>
<evidence type="ECO:0000313" key="13">
    <source>
        <dbReference type="EMBL" id="KAF3328548.1"/>
    </source>
</evidence>
<evidence type="ECO:0000256" key="9">
    <source>
        <dbReference type="ARBA" id="ARBA00023002"/>
    </source>
</evidence>
<comment type="cofactor">
    <cofactor evidence="1">
        <name>heme b</name>
        <dbReference type="ChEBI" id="CHEBI:60344"/>
    </cofactor>
</comment>
<evidence type="ECO:0000256" key="7">
    <source>
        <dbReference type="ARBA" id="ARBA00022837"/>
    </source>
</evidence>
<dbReference type="GO" id="GO:0000302">
    <property type="term" value="P:response to reactive oxygen species"/>
    <property type="evidence" value="ECO:0007669"/>
    <property type="project" value="TreeGrafter"/>
</dbReference>
<dbReference type="PROSITE" id="PS00435">
    <property type="entry name" value="PEROXIDASE_1"/>
    <property type="match status" value="1"/>
</dbReference>
<dbReference type="Proteomes" id="UP000623129">
    <property type="component" value="Unassembled WGS sequence"/>
</dbReference>
<evidence type="ECO:0000256" key="2">
    <source>
        <dbReference type="ARBA" id="ARBA00006873"/>
    </source>
</evidence>
<dbReference type="AlphaFoldDB" id="A0A833QU56"/>
<comment type="catalytic activity">
    <reaction evidence="11">
        <text>L-ascorbate + H2O2 = L-dehydroascorbate + 2 H2O</text>
        <dbReference type="Rhea" id="RHEA:22996"/>
        <dbReference type="ChEBI" id="CHEBI:15377"/>
        <dbReference type="ChEBI" id="CHEBI:16240"/>
        <dbReference type="ChEBI" id="CHEBI:38290"/>
        <dbReference type="ChEBI" id="CHEBI:58539"/>
        <dbReference type="EC" id="1.11.1.11"/>
    </reaction>
</comment>
<dbReference type="SUPFAM" id="SSF48113">
    <property type="entry name" value="Heme-dependent peroxidases"/>
    <property type="match status" value="1"/>
</dbReference>
<dbReference type="Gene3D" id="1.10.420.10">
    <property type="entry name" value="Peroxidase, domain 2"/>
    <property type="match status" value="1"/>
</dbReference>
<dbReference type="GO" id="GO:0020037">
    <property type="term" value="F:heme binding"/>
    <property type="evidence" value="ECO:0007669"/>
    <property type="project" value="InterPro"/>
</dbReference>
<keyword evidence="10" id="KW-0408">Iron</keyword>
<protein>
    <recommendedName>
        <fullName evidence="3">L-ascorbate peroxidase</fullName>
        <ecNumber evidence="3">1.11.1.11</ecNumber>
    </recommendedName>
</protein>
<feature type="domain" description="Plant heme peroxidase family profile" evidence="12">
    <location>
        <begin position="96"/>
        <end position="311"/>
    </location>
</feature>
<dbReference type="InterPro" id="IPR002207">
    <property type="entry name" value="Peroxidase_I"/>
</dbReference>
<evidence type="ECO:0000256" key="6">
    <source>
        <dbReference type="ARBA" id="ARBA00022723"/>
    </source>
</evidence>
<dbReference type="GO" id="GO:0016688">
    <property type="term" value="F:L-ascorbate peroxidase activity"/>
    <property type="evidence" value="ECO:0007669"/>
    <property type="project" value="UniProtKB-EC"/>
</dbReference>